<sequence length="353" mass="38718">MLSNIRKATVRYASIVSYLPEPKIENQTSRSMSLLEAVNDAMRIALETDNKSILLGEDVAFGGVFRCTVGLQNKFGKSRVFNTPLSEQALVGFGIGAATQGYTAIAEIQFADYIFPAFDQIVNEAATLRYRSNGNYNCGKLTIRAPCGGVGHGATYHSQSVESYFAHCPGIKVVIPRGPRQAKGLLLSCIRDPNPCIFFEPKILYRLAVEDVPVEGYEIPLSTAEIVRPGSDVTLVGWGTMIQLLKEAADLAKKNLDVDCEIIDLQTILPYDSETIVQSVNKTGRLVIAHEARKTGGFGAELIACVQNECFLKLEAPVERVCGLDTHISLNMERFILPSKFKVYDAIERVVGF</sequence>
<evidence type="ECO:0000256" key="1">
    <source>
        <dbReference type="ARBA" id="ARBA00001964"/>
    </source>
</evidence>
<dbReference type="EC" id="1.2.4.4" evidence="2"/>
<protein>
    <recommendedName>
        <fullName evidence="3">Pyruvate dehydrogenase E1 component subunit beta, mitochondrial</fullName>
        <ecNumber evidence="2">1.2.4.4</ecNumber>
    </recommendedName>
</protein>
<organism evidence="7">
    <name type="scientific">Dicyema japonicum</name>
    <name type="common">Dicyemid mesozoan</name>
    <dbReference type="NCBI Taxonomy" id="399803"/>
    <lineage>
        <taxon>Eukaryota</taxon>
        <taxon>Metazoa</taxon>
        <taxon>Spiralia</taxon>
        <taxon>Lophotrochozoa</taxon>
        <taxon>Mesozoa</taxon>
        <taxon>Dicyemida</taxon>
        <taxon>Rhombozoa</taxon>
        <taxon>Dicyemidae</taxon>
        <taxon>Dicyema</taxon>
    </lineage>
</organism>
<evidence type="ECO:0000259" key="6">
    <source>
        <dbReference type="SMART" id="SM00861"/>
    </source>
</evidence>
<dbReference type="InterPro" id="IPR005475">
    <property type="entry name" value="Transketolase-like_Pyr-bd"/>
</dbReference>
<dbReference type="FunFam" id="3.40.50.920:FF:000001">
    <property type="entry name" value="Pyruvate dehydrogenase E1 beta subunit"/>
    <property type="match status" value="1"/>
</dbReference>
<dbReference type="InterPro" id="IPR009014">
    <property type="entry name" value="Transketo_C/PFOR_II"/>
</dbReference>
<proteinExistence type="predicted"/>
<dbReference type="FunFam" id="3.40.50.970:FF:000001">
    <property type="entry name" value="Pyruvate dehydrogenase E1 beta subunit"/>
    <property type="match status" value="1"/>
</dbReference>
<comment type="catalytic activity">
    <reaction evidence="5">
        <text>N(6)-[(R)-lipoyl]-L-lysyl-[protein] + 3-methyl-2-oxobutanoate + H(+) = N(6)-[(R)-S(8)-2-methylpropanoyldihydrolipoyl]-L-lysyl-[protein] + CO2</text>
        <dbReference type="Rhea" id="RHEA:13457"/>
        <dbReference type="Rhea" id="RHEA-COMP:10474"/>
        <dbReference type="Rhea" id="RHEA-COMP:10497"/>
        <dbReference type="ChEBI" id="CHEBI:11851"/>
        <dbReference type="ChEBI" id="CHEBI:15378"/>
        <dbReference type="ChEBI" id="CHEBI:16526"/>
        <dbReference type="ChEBI" id="CHEBI:83099"/>
        <dbReference type="ChEBI" id="CHEBI:83142"/>
        <dbReference type="EC" id="1.2.4.4"/>
    </reaction>
    <physiologicalReaction direction="left-to-right" evidence="5">
        <dbReference type="Rhea" id="RHEA:13458"/>
    </physiologicalReaction>
</comment>
<dbReference type="InterPro" id="IPR033248">
    <property type="entry name" value="Transketolase_C"/>
</dbReference>
<dbReference type="SUPFAM" id="SSF52518">
    <property type="entry name" value="Thiamin diphosphate-binding fold (THDP-binding)"/>
    <property type="match status" value="1"/>
</dbReference>
<dbReference type="InterPro" id="IPR029061">
    <property type="entry name" value="THDP-binding"/>
</dbReference>
<dbReference type="AlphaFoldDB" id="B9ZYV6"/>
<dbReference type="SUPFAM" id="SSF52922">
    <property type="entry name" value="TK C-terminal domain-like"/>
    <property type="match status" value="1"/>
</dbReference>
<keyword evidence="4" id="KW-0560">Oxidoreductase</keyword>
<evidence type="ECO:0000256" key="5">
    <source>
        <dbReference type="ARBA" id="ARBA00051764"/>
    </source>
</evidence>
<dbReference type="PANTHER" id="PTHR42980:SF1">
    <property type="entry name" value="2-OXOISOVALERATE DEHYDROGENASE SUBUNIT BETA, MITOCHONDRIAL"/>
    <property type="match status" value="1"/>
</dbReference>
<dbReference type="SMART" id="SM00861">
    <property type="entry name" value="Transket_pyr"/>
    <property type="match status" value="1"/>
</dbReference>
<dbReference type="GO" id="GO:0003863">
    <property type="term" value="F:branched-chain 2-oxo acid dehydrogenase activity"/>
    <property type="evidence" value="ECO:0007669"/>
    <property type="project" value="UniProtKB-EC"/>
</dbReference>
<dbReference type="Gene3D" id="3.40.50.970">
    <property type="match status" value="1"/>
</dbReference>
<dbReference type="EMBL" id="AB429232">
    <property type="protein sequence ID" value="BAH29719.1"/>
    <property type="molecule type" value="Genomic_DNA"/>
</dbReference>
<dbReference type="Pfam" id="PF02779">
    <property type="entry name" value="Transket_pyr"/>
    <property type="match status" value="1"/>
</dbReference>
<evidence type="ECO:0000256" key="3">
    <source>
        <dbReference type="ARBA" id="ARBA00016220"/>
    </source>
</evidence>
<accession>B9ZYV6</accession>
<dbReference type="GO" id="GO:0007584">
    <property type="term" value="P:response to nutrient"/>
    <property type="evidence" value="ECO:0007669"/>
    <property type="project" value="TreeGrafter"/>
</dbReference>
<evidence type="ECO:0000256" key="4">
    <source>
        <dbReference type="ARBA" id="ARBA00023002"/>
    </source>
</evidence>
<dbReference type="GO" id="GO:0009083">
    <property type="term" value="P:branched-chain amino acid catabolic process"/>
    <property type="evidence" value="ECO:0007669"/>
    <property type="project" value="TreeGrafter"/>
</dbReference>
<evidence type="ECO:0000256" key="2">
    <source>
        <dbReference type="ARBA" id="ARBA00012277"/>
    </source>
</evidence>
<comment type="cofactor">
    <cofactor evidence="1">
        <name>thiamine diphosphate</name>
        <dbReference type="ChEBI" id="CHEBI:58937"/>
    </cofactor>
</comment>
<dbReference type="Pfam" id="PF02780">
    <property type="entry name" value="Transketolase_C"/>
    <property type="match status" value="1"/>
</dbReference>
<feature type="domain" description="Transketolase-like pyrimidine-binding" evidence="6">
    <location>
        <begin position="32"/>
        <end position="207"/>
    </location>
</feature>
<evidence type="ECO:0000313" key="7">
    <source>
        <dbReference type="EMBL" id="BAH29719.1"/>
    </source>
</evidence>
<dbReference type="Gene3D" id="3.40.50.920">
    <property type="match status" value="1"/>
</dbReference>
<reference evidence="7" key="1">
    <citation type="journal article" date="2010" name="Gene">
        <title>Unique genome of dicyemid mesozoan: highly shortened spliceosomal introns in conservative exon/intron structure.</title>
        <authorList>
            <person name="Ogino K."/>
            <person name="Tsuneki K."/>
            <person name="Furuya H."/>
        </authorList>
    </citation>
    <scope>NUCLEOTIDE SEQUENCE</scope>
</reference>
<name>B9ZYV6_DICJA</name>
<dbReference type="PANTHER" id="PTHR42980">
    <property type="entry name" value="2-OXOISOVALERATE DEHYDROGENASE SUBUNIT BETA-RELATED"/>
    <property type="match status" value="1"/>
</dbReference>
<dbReference type="CDD" id="cd07036">
    <property type="entry name" value="TPP_PYR_E1-PDHc-beta_like"/>
    <property type="match status" value="1"/>
</dbReference>